<evidence type="ECO:0000256" key="3">
    <source>
        <dbReference type="ARBA" id="ARBA00022640"/>
    </source>
</evidence>
<dbReference type="RefSeq" id="XP_004501552.1">
    <property type="nucleotide sequence ID" value="XM_004501495.3"/>
</dbReference>
<dbReference type="KEGG" id="cam:101510933"/>
<dbReference type="InterPro" id="IPR044673">
    <property type="entry name" value="DCL-like"/>
</dbReference>
<keyword evidence="2" id="KW-0150">Chloroplast</keyword>
<dbReference type="FunFam" id="3.10.450.40:FF:000008">
    <property type="entry name" value="Protein DCL, chloroplastic"/>
    <property type="match status" value="1"/>
</dbReference>
<evidence type="ECO:0000313" key="5">
    <source>
        <dbReference type="Proteomes" id="UP000087171"/>
    </source>
</evidence>
<keyword evidence="4" id="KW-0809">Transit peptide</keyword>
<dbReference type="Pfam" id="PF11523">
    <property type="entry name" value="DUF3223"/>
    <property type="match status" value="1"/>
</dbReference>
<dbReference type="GO" id="GO:0009658">
    <property type="term" value="P:chloroplast organization"/>
    <property type="evidence" value="ECO:0007669"/>
    <property type="project" value="TreeGrafter"/>
</dbReference>
<reference evidence="6" key="2">
    <citation type="submission" date="2025-08" db="UniProtKB">
        <authorList>
            <consortium name="RefSeq"/>
        </authorList>
    </citation>
    <scope>IDENTIFICATION</scope>
    <source>
        <tissue evidence="6">Etiolated seedlings</tissue>
    </source>
</reference>
<protein>
    <submittedName>
        <fullName evidence="6">Protein DCL homolog, chloroplastic</fullName>
    </submittedName>
</protein>
<dbReference type="Proteomes" id="UP000087171">
    <property type="component" value="Chromosome Ca5"/>
</dbReference>
<keyword evidence="3" id="KW-0934">Plastid</keyword>
<organism evidence="5 6">
    <name type="scientific">Cicer arietinum</name>
    <name type="common">Chickpea</name>
    <name type="synonym">Garbanzo</name>
    <dbReference type="NCBI Taxonomy" id="3827"/>
    <lineage>
        <taxon>Eukaryota</taxon>
        <taxon>Viridiplantae</taxon>
        <taxon>Streptophyta</taxon>
        <taxon>Embryophyta</taxon>
        <taxon>Tracheophyta</taxon>
        <taxon>Spermatophyta</taxon>
        <taxon>Magnoliopsida</taxon>
        <taxon>eudicotyledons</taxon>
        <taxon>Gunneridae</taxon>
        <taxon>Pentapetalae</taxon>
        <taxon>rosids</taxon>
        <taxon>fabids</taxon>
        <taxon>Fabales</taxon>
        <taxon>Fabaceae</taxon>
        <taxon>Papilionoideae</taxon>
        <taxon>50 kb inversion clade</taxon>
        <taxon>NPAAA clade</taxon>
        <taxon>Hologalegina</taxon>
        <taxon>IRL clade</taxon>
        <taxon>Cicereae</taxon>
        <taxon>Cicer</taxon>
    </lineage>
</organism>
<evidence type="ECO:0000313" key="6">
    <source>
        <dbReference type="RefSeq" id="XP_004501552.1"/>
    </source>
</evidence>
<name>A0A1S2Y9M1_CICAR</name>
<dbReference type="Gene3D" id="3.10.450.40">
    <property type="match status" value="1"/>
</dbReference>
<keyword evidence="5" id="KW-1185">Reference proteome</keyword>
<proteinExistence type="predicted"/>
<dbReference type="AlphaFoldDB" id="A0A1S2Y9M1"/>
<sequence length="194" mass="22577">MAAPLLRAFFHNYKRFTIGAVASPHRPWCSAAINPPPDKPNDKVNSVNNTLNPRSNEFPSSYLRLDDGPDYRKWKDKEDEILTDIEPIVLLTKEILHSERYLDGARLTVEDEKAIVEKLLAYHPHSDDKIGCGLESIMVDRHPQFRHSRCLFVVRTDGGWIDFSYQKCLREYIREKYPTHAEKFIREHLKRGSS</sequence>
<dbReference type="GO" id="GO:1901259">
    <property type="term" value="P:chloroplast rRNA processing"/>
    <property type="evidence" value="ECO:0007669"/>
    <property type="project" value="UniProtKB-ARBA"/>
</dbReference>
<reference evidence="5" key="1">
    <citation type="journal article" date="2013" name="Nat. Biotechnol.">
        <title>Draft genome sequence of chickpea (Cicer arietinum) provides a resource for trait improvement.</title>
        <authorList>
            <person name="Varshney R.K."/>
            <person name="Song C."/>
            <person name="Saxena R.K."/>
            <person name="Azam S."/>
            <person name="Yu S."/>
            <person name="Sharpe A.G."/>
            <person name="Cannon S."/>
            <person name="Baek J."/>
            <person name="Rosen B.D."/>
            <person name="Tar'an B."/>
            <person name="Millan T."/>
            <person name="Zhang X."/>
            <person name="Ramsay L.D."/>
            <person name="Iwata A."/>
            <person name="Wang Y."/>
            <person name="Nelson W."/>
            <person name="Farmer A.D."/>
            <person name="Gaur P.M."/>
            <person name="Soderlund C."/>
            <person name="Penmetsa R.V."/>
            <person name="Xu C."/>
            <person name="Bharti A.K."/>
            <person name="He W."/>
            <person name="Winter P."/>
            <person name="Zhao S."/>
            <person name="Hane J.K."/>
            <person name="Carrasquilla-Garcia N."/>
            <person name="Condie J.A."/>
            <person name="Upadhyaya H.D."/>
            <person name="Luo M.C."/>
            <person name="Thudi M."/>
            <person name="Gowda C.L."/>
            <person name="Singh N.P."/>
            <person name="Lichtenzveig J."/>
            <person name="Gali K.K."/>
            <person name="Rubio J."/>
            <person name="Nadarajan N."/>
            <person name="Dolezel J."/>
            <person name="Bansal K.C."/>
            <person name="Xu X."/>
            <person name="Edwards D."/>
            <person name="Zhang G."/>
            <person name="Kahl G."/>
            <person name="Gil J."/>
            <person name="Singh K.B."/>
            <person name="Datta S.K."/>
            <person name="Jackson S.A."/>
            <person name="Wang J."/>
            <person name="Cook D.R."/>
        </authorList>
    </citation>
    <scope>NUCLEOTIDE SEQUENCE [LARGE SCALE GENOMIC DNA]</scope>
    <source>
        <strain evidence="5">cv. CDC Frontier</strain>
    </source>
</reference>
<dbReference type="PANTHER" id="PTHR33415">
    <property type="entry name" value="PROTEIN EMBRYO DEFECTIVE 514"/>
    <property type="match status" value="1"/>
</dbReference>
<dbReference type="PANTHER" id="PTHR33415:SF4">
    <property type="entry name" value="DCL PROTEIN (DUF3223)"/>
    <property type="match status" value="1"/>
</dbReference>
<dbReference type="OrthoDB" id="695233at2759"/>
<dbReference type="PaxDb" id="3827-XP_004501552.1"/>
<gene>
    <name evidence="6" type="primary">LOC101510933</name>
</gene>
<dbReference type="GeneID" id="101510933"/>
<accession>A0A1S2Y9M1</accession>
<evidence type="ECO:0000256" key="2">
    <source>
        <dbReference type="ARBA" id="ARBA00022528"/>
    </source>
</evidence>
<dbReference type="eggNOG" id="ENOG502RY91">
    <property type="taxonomic scope" value="Eukaryota"/>
</dbReference>
<dbReference type="GO" id="GO:0009507">
    <property type="term" value="C:chloroplast"/>
    <property type="evidence" value="ECO:0007669"/>
    <property type="project" value="UniProtKB-SubCell"/>
</dbReference>
<evidence type="ECO:0000256" key="4">
    <source>
        <dbReference type="ARBA" id="ARBA00022946"/>
    </source>
</evidence>
<evidence type="ECO:0000256" key="1">
    <source>
        <dbReference type="ARBA" id="ARBA00004229"/>
    </source>
</evidence>
<comment type="subcellular location">
    <subcellularLocation>
        <location evidence="1">Plastid</location>
        <location evidence="1">Chloroplast</location>
    </subcellularLocation>
</comment>